<evidence type="ECO:0000256" key="5">
    <source>
        <dbReference type="ARBA" id="ARBA00022622"/>
    </source>
</evidence>
<evidence type="ECO:0000256" key="8">
    <source>
        <dbReference type="ARBA" id="ARBA00022729"/>
    </source>
</evidence>
<comment type="similarity">
    <text evidence="3 14">Belongs to the peptidase S10 family.</text>
</comment>
<dbReference type="Proteomes" id="UP000799441">
    <property type="component" value="Unassembled WGS sequence"/>
</dbReference>
<keyword evidence="4" id="KW-1003">Cell membrane</keyword>
<comment type="function">
    <text evidence="13">Extracellular serine carboxypeptidase that contributes to pathogenicity.</text>
</comment>
<feature type="chain" id="PRO_5040527766" description="Carboxypeptidase" evidence="14">
    <location>
        <begin position="17"/>
        <end position="631"/>
    </location>
</feature>
<evidence type="ECO:0000313" key="16">
    <source>
        <dbReference type="Proteomes" id="UP000799441"/>
    </source>
</evidence>
<keyword evidence="9 14" id="KW-0378">Hydrolase</keyword>
<dbReference type="PROSITE" id="PS00131">
    <property type="entry name" value="CARBOXYPEPT_SER_SER"/>
    <property type="match status" value="1"/>
</dbReference>
<feature type="signal peptide" evidence="14">
    <location>
        <begin position="1"/>
        <end position="16"/>
    </location>
</feature>
<reference evidence="15" key="1">
    <citation type="journal article" date="2020" name="Stud. Mycol.">
        <title>101 Dothideomycetes genomes: a test case for predicting lifestyles and emergence of pathogens.</title>
        <authorList>
            <person name="Haridas S."/>
            <person name="Albert R."/>
            <person name="Binder M."/>
            <person name="Bloem J."/>
            <person name="Labutti K."/>
            <person name="Salamov A."/>
            <person name="Andreopoulos B."/>
            <person name="Baker S."/>
            <person name="Barry K."/>
            <person name="Bills G."/>
            <person name="Bluhm B."/>
            <person name="Cannon C."/>
            <person name="Castanera R."/>
            <person name="Culley D."/>
            <person name="Daum C."/>
            <person name="Ezra D."/>
            <person name="Gonzalez J."/>
            <person name="Henrissat B."/>
            <person name="Kuo A."/>
            <person name="Liang C."/>
            <person name="Lipzen A."/>
            <person name="Lutzoni F."/>
            <person name="Magnuson J."/>
            <person name="Mondo S."/>
            <person name="Nolan M."/>
            <person name="Ohm R."/>
            <person name="Pangilinan J."/>
            <person name="Park H.-J."/>
            <person name="Ramirez L."/>
            <person name="Alfaro M."/>
            <person name="Sun H."/>
            <person name="Tritt A."/>
            <person name="Yoshinaga Y."/>
            <person name="Zwiers L.-H."/>
            <person name="Turgeon B."/>
            <person name="Goodwin S."/>
            <person name="Spatafora J."/>
            <person name="Crous P."/>
            <person name="Grigoriev I."/>
        </authorList>
    </citation>
    <scope>NUCLEOTIDE SEQUENCE</scope>
    <source>
        <strain evidence="15">CBS 116435</strain>
    </source>
</reference>
<comment type="subcellular location">
    <subcellularLocation>
        <location evidence="2">Cell membrane</location>
        <topology evidence="2">Lipid-anchor</topology>
        <topology evidence="2">GPI-anchor</topology>
    </subcellularLocation>
</comment>
<keyword evidence="5" id="KW-0336">GPI-anchor</keyword>
<dbReference type="GO" id="GO:0005886">
    <property type="term" value="C:plasma membrane"/>
    <property type="evidence" value="ECO:0007669"/>
    <property type="project" value="UniProtKB-SubCell"/>
</dbReference>
<dbReference type="InterPro" id="IPR033124">
    <property type="entry name" value="Ser_caboxypep_his_AS"/>
</dbReference>
<comment type="caution">
    <text evidence="15">The sequence shown here is derived from an EMBL/GenBank/DDBJ whole genome shotgun (WGS) entry which is preliminary data.</text>
</comment>
<gene>
    <name evidence="15" type="ORF">K431DRAFT_239815</name>
</gene>
<evidence type="ECO:0000256" key="12">
    <source>
        <dbReference type="ARBA" id="ARBA00023288"/>
    </source>
</evidence>
<evidence type="ECO:0000256" key="7">
    <source>
        <dbReference type="ARBA" id="ARBA00022670"/>
    </source>
</evidence>
<dbReference type="PANTHER" id="PTHR11802">
    <property type="entry name" value="SERINE PROTEASE FAMILY S10 SERINE CARBOXYPEPTIDASE"/>
    <property type="match status" value="1"/>
</dbReference>
<dbReference type="OrthoDB" id="443318at2759"/>
<evidence type="ECO:0000256" key="6">
    <source>
        <dbReference type="ARBA" id="ARBA00022645"/>
    </source>
</evidence>
<sequence>MKAIAASLLLAGLSAAQFPLKPEGVTVIKSKLHEGVEVTYKEPGLCETTPGVRSFAGYVRLPPHALNETHEQNAYPINTFYWFFESRKDPKNAPLAIWLNGGPGGSSLLGALAENGPCFVANDSKTTYLNPWSWNNEANVLFIDEPNQVGYSYDVLTNITLSVFEESLEPADFSEGVPETNSTFYVGTMGSQNWTSTANGTQHAAVALWHFAQTWFEEFPYYKPNDEKISLFTESYGGHYGPTFMSFWMRQNELIANSSIPGHYLHLDTLGIINGCIDDYDMTESRISFPFNNTYDLEIYNETLYKRAFEEYHRPGGVKESLDYCRKLQQTLDPNDYGDIEKVTKACVNATNLSEIITEGNFGLAHKGARFDITHNFEDPFPSPYMFGWLNQHETQKAFGVPVNHSWVSFAVSDAFEQSGDFAKGGLIEDLAYILDNGVKVALLNGDRDYACNWVGSESSSLRIPWSNKEKFAAAGYAPLSLDYPYIQSGGLTRQLGNLSFTRVYQAGHMVPSYQPEVAYAIFMRALRGQDIATGKVHLNDYAAANGELYATSGPSSTWHMKNDVLPQPEHECYVLDIGRCYDSEIEALKNGSAVVKDWVVIGQESTHEHTAEHIPAGVDGGMQIPLTGDW</sequence>
<dbReference type="GO" id="GO:0004185">
    <property type="term" value="F:serine-type carboxypeptidase activity"/>
    <property type="evidence" value="ECO:0007669"/>
    <property type="project" value="UniProtKB-UniRule"/>
</dbReference>
<evidence type="ECO:0000256" key="9">
    <source>
        <dbReference type="ARBA" id="ARBA00022801"/>
    </source>
</evidence>
<keyword evidence="12" id="KW-0449">Lipoprotein</keyword>
<evidence type="ECO:0000256" key="10">
    <source>
        <dbReference type="ARBA" id="ARBA00023026"/>
    </source>
</evidence>
<dbReference type="InterPro" id="IPR001563">
    <property type="entry name" value="Peptidase_S10"/>
</dbReference>
<proteinExistence type="inferred from homology"/>
<evidence type="ECO:0000256" key="4">
    <source>
        <dbReference type="ARBA" id="ARBA00022475"/>
    </source>
</evidence>
<name>A0A9P4QHH7_9PEZI</name>
<keyword evidence="6 14" id="KW-0121">Carboxypeptidase</keyword>
<evidence type="ECO:0000256" key="11">
    <source>
        <dbReference type="ARBA" id="ARBA00023180"/>
    </source>
</evidence>
<keyword evidence="11" id="KW-0325">Glycoprotein</keyword>
<keyword evidence="5" id="KW-0472">Membrane</keyword>
<evidence type="ECO:0000256" key="3">
    <source>
        <dbReference type="ARBA" id="ARBA00009431"/>
    </source>
</evidence>
<evidence type="ECO:0000313" key="15">
    <source>
        <dbReference type="EMBL" id="KAF2724976.1"/>
    </source>
</evidence>
<keyword evidence="8 14" id="KW-0732">Signal</keyword>
<dbReference type="Gene3D" id="3.40.50.1820">
    <property type="entry name" value="alpha/beta hydrolase"/>
    <property type="match status" value="1"/>
</dbReference>
<accession>A0A9P4QHH7</accession>
<comment type="catalytic activity">
    <reaction evidence="1">
        <text>Preferential release of a C-terminal arginine or lysine residue.</text>
        <dbReference type="EC" id="3.4.16.6"/>
    </reaction>
</comment>
<organism evidence="15 16">
    <name type="scientific">Polychaeton citri CBS 116435</name>
    <dbReference type="NCBI Taxonomy" id="1314669"/>
    <lineage>
        <taxon>Eukaryota</taxon>
        <taxon>Fungi</taxon>
        <taxon>Dikarya</taxon>
        <taxon>Ascomycota</taxon>
        <taxon>Pezizomycotina</taxon>
        <taxon>Dothideomycetes</taxon>
        <taxon>Dothideomycetidae</taxon>
        <taxon>Capnodiales</taxon>
        <taxon>Capnodiaceae</taxon>
        <taxon>Polychaeton</taxon>
    </lineage>
</organism>
<dbReference type="GO" id="GO:0000324">
    <property type="term" value="C:fungal-type vacuole"/>
    <property type="evidence" value="ECO:0007669"/>
    <property type="project" value="TreeGrafter"/>
</dbReference>
<dbReference type="InterPro" id="IPR029058">
    <property type="entry name" value="AB_hydrolase_fold"/>
</dbReference>
<evidence type="ECO:0000256" key="14">
    <source>
        <dbReference type="RuleBase" id="RU361156"/>
    </source>
</evidence>
<evidence type="ECO:0000256" key="1">
    <source>
        <dbReference type="ARBA" id="ARBA00001003"/>
    </source>
</evidence>
<dbReference type="SUPFAM" id="SSF53474">
    <property type="entry name" value="alpha/beta-Hydrolases"/>
    <property type="match status" value="1"/>
</dbReference>
<dbReference type="PRINTS" id="PR00724">
    <property type="entry name" value="CRBOXYPTASEC"/>
</dbReference>
<keyword evidence="16" id="KW-1185">Reference proteome</keyword>
<dbReference type="EC" id="3.4.16.-" evidence="14"/>
<evidence type="ECO:0000256" key="13">
    <source>
        <dbReference type="ARBA" id="ARBA00037356"/>
    </source>
</evidence>
<protein>
    <recommendedName>
        <fullName evidence="14">Carboxypeptidase</fullName>
        <ecNumber evidence="14">3.4.16.-</ecNumber>
    </recommendedName>
</protein>
<evidence type="ECO:0000256" key="2">
    <source>
        <dbReference type="ARBA" id="ARBA00004609"/>
    </source>
</evidence>
<dbReference type="InterPro" id="IPR018202">
    <property type="entry name" value="Ser_caboxypep_ser_AS"/>
</dbReference>
<dbReference type="GO" id="GO:0006508">
    <property type="term" value="P:proteolysis"/>
    <property type="evidence" value="ECO:0007669"/>
    <property type="project" value="UniProtKB-KW"/>
</dbReference>
<dbReference type="AlphaFoldDB" id="A0A9P4QHH7"/>
<dbReference type="EMBL" id="MU003769">
    <property type="protein sequence ID" value="KAF2724976.1"/>
    <property type="molecule type" value="Genomic_DNA"/>
</dbReference>
<dbReference type="GO" id="GO:0098552">
    <property type="term" value="C:side of membrane"/>
    <property type="evidence" value="ECO:0007669"/>
    <property type="project" value="UniProtKB-KW"/>
</dbReference>
<keyword evidence="7 14" id="KW-0645">Protease</keyword>
<dbReference type="PROSITE" id="PS00560">
    <property type="entry name" value="CARBOXYPEPT_SER_HIS"/>
    <property type="match status" value="1"/>
</dbReference>
<keyword evidence="10" id="KW-0843">Virulence</keyword>
<dbReference type="Pfam" id="PF00450">
    <property type="entry name" value="Peptidase_S10"/>
    <property type="match status" value="1"/>
</dbReference>
<dbReference type="PANTHER" id="PTHR11802:SF189">
    <property type="entry name" value="CARBOXYPEPTIDASE"/>
    <property type="match status" value="1"/>
</dbReference>